<sequence length="62" mass="6429">MQYESNLPGWCSTASLAPPGGERVGKDSPVSGLVVSGFKSLGSGLSFTVSVKMRFTVSVYTA</sequence>
<reference evidence="1" key="1">
    <citation type="submission" date="2014-11" db="EMBL/GenBank/DDBJ databases">
        <authorList>
            <person name="Amaro Gonzalez C."/>
        </authorList>
    </citation>
    <scope>NUCLEOTIDE SEQUENCE</scope>
</reference>
<proteinExistence type="predicted"/>
<accession>A0A0E9WEG4</accession>
<dbReference type="EMBL" id="GBXM01020699">
    <property type="protein sequence ID" value="JAH87878.1"/>
    <property type="molecule type" value="Transcribed_RNA"/>
</dbReference>
<dbReference type="AlphaFoldDB" id="A0A0E9WEG4"/>
<name>A0A0E9WEG4_ANGAN</name>
<reference evidence="1" key="2">
    <citation type="journal article" date="2015" name="Fish Shellfish Immunol.">
        <title>Early steps in the European eel (Anguilla anguilla)-Vibrio vulnificus interaction in the gills: Role of the RtxA13 toxin.</title>
        <authorList>
            <person name="Callol A."/>
            <person name="Pajuelo D."/>
            <person name="Ebbesson L."/>
            <person name="Teles M."/>
            <person name="MacKenzie S."/>
            <person name="Amaro C."/>
        </authorList>
    </citation>
    <scope>NUCLEOTIDE SEQUENCE</scope>
</reference>
<protein>
    <submittedName>
        <fullName evidence="1">Uncharacterized protein</fullName>
    </submittedName>
</protein>
<organism evidence="1">
    <name type="scientific">Anguilla anguilla</name>
    <name type="common">European freshwater eel</name>
    <name type="synonym">Muraena anguilla</name>
    <dbReference type="NCBI Taxonomy" id="7936"/>
    <lineage>
        <taxon>Eukaryota</taxon>
        <taxon>Metazoa</taxon>
        <taxon>Chordata</taxon>
        <taxon>Craniata</taxon>
        <taxon>Vertebrata</taxon>
        <taxon>Euteleostomi</taxon>
        <taxon>Actinopterygii</taxon>
        <taxon>Neopterygii</taxon>
        <taxon>Teleostei</taxon>
        <taxon>Anguilliformes</taxon>
        <taxon>Anguillidae</taxon>
        <taxon>Anguilla</taxon>
    </lineage>
</organism>
<evidence type="ECO:0000313" key="1">
    <source>
        <dbReference type="EMBL" id="JAH87878.1"/>
    </source>
</evidence>